<name>A0A6B0TR81_IXORI</name>
<evidence type="ECO:0000313" key="1">
    <source>
        <dbReference type="EMBL" id="MXU82409.1"/>
    </source>
</evidence>
<reference evidence="1" key="1">
    <citation type="submission" date="2019-12" db="EMBL/GenBank/DDBJ databases">
        <title>An insight into the sialome of adult female Ixodes ricinus ticks feeding for 6 days.</title>
        <authorList>
            <person name="Perner J."/>
            <person name="Ribeiro J.M.C."/>
        </authorList>
    </citation>
    <scope>NUCLEOTIDE SEQUENCE</scope>
    <source>
        <strain evidence="1">Semi-engorged</strain>
        <tissue evidence="1">Salivary glands</tissue>
    </source>
</reference>
<sequence length="68" mass="7731">MNWKMLSFRRLSSPVVPVLALTFASPLCGSCAVNLRYTARLEARHHGHCCTTNLRMKEVQKMLEPSQN</sequence>
<organism evidence="1">
    <name type="scientific">Ixodes ricinus</name>
    <name type="common">Common tick</name>
    <name type="synonym">Acarus ricinus</name>
    <dbReference type="NCBI Taxonomy" id="34613"/>
    <lineage>
        <taxon>Eukaryota</taxon>
        <taxon>Metazoa</taxon>
        <taxon>Ecdysozoa</taxon>
        <taxon>Arthropoda</taxon>
        <taxon>Chelicerata</taxon>
        <taxon>Arachnida</taxon>
        <taxon>Acari</taxon>
        <taxon>Parasitiformes</taxon>
        <taxon>Ixodida</taxon>
        <taxon>Ixodoidea</taxon>
        <taxon>Ixodidae</taxon>
        <taxon>Ixodinae</taxon>
        <taxon>Ixodes</taxon>
    </lineage>
</organism>
<proteinExistence type="predicted"/>
<accession>A0A6B0TR81</accession>
<dbReference type="EMBL" id="GIFC01000326">
    <property type="protein sequence ID" value="MXU82409.1"/>
    <property type="molecule type" value="Transcribed_RNA"/>
</dbReference>
<dbReference type="AlphaFoldDB" id="A0A6B0TR81"/>
<protein>
    <submittedName>
        <fullName evidence="1">Putative secreted protein</fullName>
    </submittedName>
</protein>